<dbReference type="Proteomes" id="UP000515162">
    <property type="component" value="Chromosome 3R"/>
</dbReference>
<organism evidence="2 3">
    <name type="scientific">Drosophila mauritiana</name>
    <name type="common">Fruit fly</name>
    <dbReference type="NCBI Taxonomy" id="7226"/>
    <lineage>
        <taxon>Eukaryota</taxon>
        <taxon>Metazoa</taxon>
        <taxon>Ecdysozoa</taxon>
        <taxon>Arthropoda</taxon>
        <taxon>Hexapoda</taxon>
        <taxon>Insecta</taxon>
        <taxon>Pterygota</taxon>
        <taxon>Neoptera</taxon>
        <taxon>Endopterygota</taxon>
        <taxon>Diptera</taxon>
        <taxon>Brachycera</taxon>
        <taxon>Muscomorpha</taxon>
        <taxon>Ephydroidea</taxon>
        <taxon>Drosophilidae</taxon>
        <taxon>Drosophila</taxon>
        <taxon>Sophophora</taxon>
    </lineage>
</organism>
<dbReference type="GeneID" id="117144020"/>
<keyword evidence="1" id="KW-0812">Transmembrane</keyword>
<proteinExistence type="predicted"/>
<reference evidence="3" key="1">
    <citation type="submission" date="2025-08" db="UniProtKB">
        <authorList>
            <consortium name="RefSeq"/>
        </authorList>
    </citation>
    <scope>IDENTIFICATION</scope>
    <source>
        <strain evidence="3">Mau12</strain>
        <tissue evidence="3">Whole Body</tissue>
    </source>
</reference>
<sequence>MDYFKVFEIVFHSEINPFLLIPFVATIALTLSCYCYHCYQCIRDRRRARIEEQKAQLPLPLSRMSITPGCSMVASTRLTHSRNSVDIY</sequence>
<feature type="transmembrane region" description="Helical" evidence="1">
    <location>
        <begin position="20"/>
        <end position="39"/>
    </location>
</feature>
<dbReference type="InterPro" id="IPR047851">
    <property type="entry name" value="Hemotin"/>
</dbReference>
<evidence type="ECO:0000313" key="2">
    <source>
        <dbReference type="Proteomes" id="UP000515162"/>
    </source>
</evidence>
<keyword evidence="1" id="KW-1133">Transmembrane helix</keyword>
<keyword evidence="2" id="KW-1185">Reference proteome</keyword>
<name>A0A6P8K988_DROMA</name>
<accession>A0A6P8K988</accession>
<keyword evidence="1" id="KW-0472">Membrane</keyword>
<dbReference type="RefSeq" id="XP_033164867.1">
    <property type="nucleotide sequence ID" value="XM_033308976.1"/>
</dbReference>
<dbReference type="Pfam" id="PF21944">
    <property type="entry name" value="Hemotin"/>
    <property type="match status" value="1"/>
</dbReference>
<dbReference type="CDD" id="cd20249">
    <property type="entry name" value="Hemotin"/>
    <property type="match status" value="1"/>
</dbReference>
<gene>
    <name evidence="3" type="primary">LOC117144020</name>
</gene>
<protein>
    <submittedName>
        <fullName evidence="3">Hemotin</fullName>
    </submittedName>
</protein>
<dbReference type="PROSITE" id="PS51257">
    <property type="entry name" value="PROKAR_LIPOPROTEIN"/>
    <property type="match status" value="1"/>
</dbReference>
<evidence type="ECO:0000313" key="3">
    <source>
        <dbReference type="RefSeq" id="XP_033164867.1"/>
    </source>
</evidence>
<dbReference type="AlphaFoldDB" id="A0A6P8K988"/>
<evidence type="ECO:0000256" key="1">
    <source>
        <dbReference type="SAM" id="Phobius"/>
    </source>
</evidence>